<comment type="caution">
    <text evidence="1">The sequence shown here is derived from an EMBL/GenBank/DDBJ whole genome shotgun (WGS) entry which is preliminary data.</text>
</comment>
<dbReference type="InterPro" id="IPR018680">
    <property type="entry name" value="DUF2164"/>
</dbReference>
<name>A0A7W6J3V5_9HYPH</name>
<sequence>MKKVEFSKEQKTAIARRVQRYFMEQLDAEIGTVSAIFLLDFFADEIGGHFYNRGLIDAHEALAARLDDVFDEVWKLEMQTAPVHHNA</sequence>
<dbReference type="AlphaFoldDB" id="A0A7W6J3V5"/>
<dbReference type="Pfam" id="PF09932">
    <property type="entry name" value="DUF2164"/>
    <property type="match status" value="1"/>
</dbReference>
<proteinExistence type="predicted"/>
<evidence type="ECO:0000313" key="2">
    <source>
        <dbReference type="Proteomes" id="UP000528286"/>
    </source>
</evidence>
<evidence type="ECO:0000313" key="1">
    <source>
        <dbReference type="EMBL" id="MBB4063572.1"/>
    </source>
</evidence>
<reference evidence="1 2" key="1">
    <citation type="submission" date="2020-08" db="EMBL/GenBank/DDBJ databases">
        <title>Genomic Encyclopedia of Type Strains, Phase IV (KMG-IV): sequencing the most valuable type-strain genomes for metagenomic binning, comparative biology and taxonomic classification.</title>
        <authorList>
            <person name="Goeker M."/>
        </authorList>
    </citation>
    <scope>NUCLEOTIDE SEQUENCE [LARGE SCALE GENOMIC DNA]</scope>
    <source>
        <strain evidence="1 2">DSM 29853</strain>
    </source>
</reference>
<dbReference type="RefSeq" id="WP_183364752.1">
    <property type="nucleotide sequence ID" value="NZ_JACIEZ010000001.1"/>
</dbReference>
<accession>A0A7W6J3V5</accession>
<protein>
    <submittedName>
        <fullName evidence="1">Uncharacterized protein (DUF2164 family)</fullName>
    </submittedName>
</protein>
<keyword evidence="2" id="KW-1185">Reference proteome</keyword>
<gene>
    <name evidence="1" type="ORF">GGR23_000733</name>
</gene>
<dbReference type="EMBL" id="JACIEZ010000001">
    <property type="protein sequence ID" value="MBB4063572.1"/>
    <property type="molecule type" value="Genomic_DNA"/>
</dbReference>
<dbReference type="Proteomes" id="UP000528286">
    <property type="component" value="Unassembled WGS sequence"/>
</dbReference>
<organism evidence="1 2">
    <name type="scientific">Gellertiella hungarica</name>
    <dbReference type="NCBI Taxonomy" id="1572859"/>
    <lineage>
        <taxon>Bacteria</taxon>
        <taxon>Pseudomonadati</taxon>
        <taxon>Pseudomonadota</taxon>
        <taxon>Alphaproteobacteria</taxon>
        <taxon>Hyphomicrobiales</taxon>
        <taxon>Rhizobiaceae</taxon>
        <taxon>Gellertiella</taxon>
    </lineage>
</organism>